<dbReference type="InterPro" id="IPR029068">
    <property type="entry name" value="Glyas_Bleomycin-R_OHBP_Dase"/>
</dbReference>
<dbReference type="PROSITE" id="PS51819">
    <property type="entry name" value="VOC"/>
    <property type="match status" value="1"/>
</dbReference>
<sequence length="176" mass="19945">MVPSFGNIHSYTYGNKKRRNQQMIEPKIALFLTLDGKAQEAIHFYQETLDATLLFAITNQEYQEKLDPTLEIRTGQEQYLSHSILQIGDFQLQLADNPLIEGEPIQAGNHLSLSLTIDDTKTAQKLYQRLVEKGSQVIQAPSENPFAFFYASVRDPFGVIIQLTVEKEVDPSKKGE</sequence>
<dbReference type="PANTHER" id="PTHR33990">
    <property type="entry name" value="PROTEIN YJDN-RELATED"/>
    <property type="match status" value="1"/>
</dbReference>
<proteinExistence type="predicted"/>
<dbReference type="AlphaFoldDB" id="F0EK99"/>
<dbReference type="InterPro" id="IPR004360">
    <property type="entry name" value="Glyas_Fos-R_dOase_dom"/>
</dbReference>
<accession>F0EK99</accession>
<dbReference type="InterPro" id="IPR037523">
    <property type="entry name" value="VOC_core"/>
</dbReference>
<comment type="caution">
    <text evidence="2">The sequence shown here is derived from an EMBL/GenBank/DDBJ whole genome shotgun (WGS) entry which is preliminary data.</text>
</comment>
<evidence type="ECO:0000313" key="2">
    <source>
        <dbReference type="EMBL" id="EGC69557.1"/>
    </source>
</evidence>
<evidence type="ECO:0000313" key="3">
    <source>
        <dbReference type="Proteomes" id="UP000004835"/>
    </source>
</evidence>
<name>F0EK99_ENTCA</name>
<protein>
    <submittedName>
        <fullName evidence="2">Glyoxalase family protein</fullName>
    </submittedName>
</protein>
<feature type="domain" description="VOC" evidence="1">
    <location>
        <begin position="27"/>
        <end position="166"/>
    </location>
</feature>
<reference evidence="2 3" key="1">
    <citation type="submission" date="2011-01" db="EMBL/GenBank/DDBJ databases">
        <authorList>
            <person name="Muzny D."/>
            <person name="Qin X."/>
            <person name="Deng J."/>
            <person name="Jiang H."/>
            <person name="Liu Y."/>
            <person name="Qu J."/>
            <person name="Song X.-Z."/>
            <person name="Zhang L."/>
            <person name="Thornton R."/>
            <person name="Coyle M."/>
            <person name="Francisco L."/>
            <person name="Jackson L."/>
            <person name="Javaid M."/>
            <person name="Korchina V."/>
            <person name="Kovar C."/>
            <person name="Mata R."/>
            <person name="Mathew T."/>
            <person name="Ngo R."/>
            <person name="Nguyen L."/>
            <person name="Nguyen N."/>
            <person name="Okwuonu G."/>
            <person name="Ongeri F."/>
            <person name="Pham C."/>
            <person name="Simmons D."/>
            <person name="Wilczek-Boney K."/>
            <person name="Hale W."/>
            <person name="Jakkamsetti A."/>
            <person name="Pham P."/>
            <person name="Ruth R."/>
            <person name="San Lucas F."/>
            <person name="Warren J."/>
            <person name="Zhang J."/>
            <person name="Zhao Z."/>
            <person name="Zhou C."/>
            <person name="Zhu D."/>
            <person name="Lee S."/>
            <person name="Bess C."/>
            <person name="Blankenburg K."/>
            <person name="Forbes L."/>
            <person name="Fu Q."/>
            <person name="Gubbala S."/>
            <person name="Hirani K."/>
            <person name="Jayaseelan J.C."/>
            <person name="Lara F."/>
            <person name="Munidasa M."/>
            <person name="Palculict T."/>
            <person name="Patil S."/>
            <person name="Pu L.-L."/>
            <person name="Saada N."/>
            <person name="Tang L."/>
            <person name="Weissenberger G."/>
            <person name="Zhu Y."/>
            <person name="Hemphill L."/>
            <person name="Shang Y."/>
            <person name="Youmans B."/>
            <person name="Ayvaz T."/>
            <person name="Ross M."/>
            <person name="Santibanez J."/>
            <person name="Aqrawi P."/>
            <person name="Gross S."/>
            <person name="Joshi V."/>
            <person name="Fowler G."/>
            <person name="Nazareth L."/>
            <person name="Reid J."/>
            <person name="Worley K."/>
            <person name="Petrosino J."/>
            <person name="Highlander S."/>
            <person name="Gibbs R."/>
        </authorList>
    </citation>
    <scope>NUCLEOTIDE SEQUENCE [LARGE SCALE GENOMIC DNA]</scope>
    <source>
        <strain evidence="2 3">ATCC 12755</strain>
    </source>
</reference>
<dbReference type="SUPFAM" id="SSF54593">
    <property type="entry name" value="Glyoxalase/Bleomycin resistance protein/Dihydroxybiphenyl dioxygenase"/>
    <property type="match status" value="1"/>
</dbReference>
<dbReference type="PANTHER" id="PTHR33990:SF4">
    <property type="entry name" value="PHNB-LIKE DOMAIN-CONTAINING PROTEIN"/>
    <property type="match status" value="1"/>
</dbReference>
<dbReference type="Proteomes" id="UP000004835">
    <property type="component" value="Unassembled WGS sequence"/>
</dbReference>
<dbReference type="Pfam" id="PF00903">
    <property type="entry name" value="Glyoxalase"/>
    <property type="match status" value="1"/>
</dbReference>
<dbReference type="Gene3D" id="3.10.180.10">
    <property type="entry name" value="2,3-Dihydroxybiphenyl 1,2-Dioxygenase, domain 1"/>
    <property type="match status" value="1"/>
</dbReference>
<dbReference type="EMBL" id="AEWT01000013">
    <property type="protein sequence ID" value="EGC69557.1"/>
    <property type="molecule type" value="Genomic_DNA"/>
</dbReference>
<organism evidence="2 3">
    <name type="scientific">Enterococcus casseliflavus ATCC 12755</name>
    <dbReference type="NCBI Taxonomy" id="888066"/>
    <lineage>
        <taxon>Bacteria</taxon>
        <taxon>Bacillati</taxon>
        <taxon>Bacillota</taxon>
        <taxon>Bacilli</taxon>
        <taxon>Lactobacillales</taxon>
        <taxon>Enterococcaceae</taxon>
        <taxon>Enterococcus</taxon>
    </lineage>
</organism>
<evidence type="ECO:0000259" key="1">
    <source>
        <dbReference type="PROSITE" id="PS51819"/>
    </source>
</evidence>
<gene>
    <name evidence="2" type="ORF">HMPREF9087_1841</name>
</gene>
<dbReference type="HOGENOM" id="CLU_046006_17_3_9"/>